<dbReference type="SUPFAM" id="SSF47413">
    <property type="entry name" value="lambda repressor-like DNA-binding domains"/>
    <property type="match status" value="1"/>
</dbReference>
<evidence type="ECO:0000313" key="4">
    <source>
        <dbReference type="Proteomes" id="UP000198647"/>
    </source>
</evidence>
<dbReference type="Pfam" id="PF01381">
    <property type="entry name" value="HTH_3"/>
    <property type="match status" value="1"/>
</dbReference>
<comment type="caution">
    <text evidence="3">The sequence shown here is derived from an EMBL/GenBank/DDBJ whole genome shotgun (WGS) entry which is preliminary data.</text>
</comment>
<dbReference type="PANTHER" id="PTHR46558">
    <property type="entry name" value="TRACRIPTIONAL REGULATORY PROTEIN-RELATED-RELATED"/>
    <property type="match status" value="1"/>
</dbReference>
<feature type="domain" description="HTH cro/C1-type" evidence="2">
    <location>
        <begin position="8"/>
        <end position="62"/>
    </location>
</feature>
<dbReference type="InterPro" id="IPR010982">
    <property type="entry name" value="Lambda_DNA-bd_dom_sf"/>
</dbReference>
<dbReference type="CDD" id="cd00093">
    <property type="entry name" value="HTH_XRE"/>
    <property type="match status" value="1"/>
</dbReference>
<evidence type="ECO:0000313" key="3">
    <source>
        <dbReference type="EMBL" id="SDX61483.1"/>
    </source>
</evidence>
<gene>
    <name evidence="3" type="ORF">SAMN04488081_0832</name>
</gene>
<dbReference type="PANTHER" id="PTHR46558:SF14">
    <property type="entry name" value="HTH-TYPE TRANSCRIPTIONAL REGULATOR ANSR"/>
    <property type="match status" value="1"/>
</dbReference>
<sequence>MATVSERLKLLRKQNKYSQKQIGEFLGISESGYGYYEQGRNEPSIDMINKLADKYDVTADYLLGRSDDPNQNEDENFDPLEELKQFMIENNMQDMDLGFYDIEKWKQLSREDIEDVKKHFEYVLHRAQERNKENK</sequence>
<protein>
    <submittedName>
        <fullName evidence="3">Helix-turn-helix</fullName>
    </submittedName>
</protein>
<dbReference type="SMART" id="SM00530">
    <property type="entry name" value="HTH_XRE"/>
    <property type="match status" value="1"/>
</dbReference>
<accession>A0A1H3D4U2</accession>
<evidence type="ECO:0000256" key="1">
    <source>
        <dbReference type="ARBA" id="ARBA00023125"/>
    </source>
</evidence>
<dbReference type="RefSeq" id="WP_093105783.1">
    <property type="nucleotide sequence ID" value="NZ_FNOS01000002.1"/>
</dbReference>
<keyword evidence="1" id="KW-0238">DNA-binding</keyword>
<dbReference type="Proteomes" id="UP000198647">
    <property type="component" value="Unassembled WGS sequence"/>
</dbReference>
<evidence type="ECO:0000259" key="2">
    <source>
        <dbReference type="PROSITE" id="PS50943"/>
    </source>
</evidence>
<dbReference type="EMBL" id="FNOS01000002">
    <property type="protein sequence ID" value="SDX61483.1"/>
    <property type="molecule type" value="Genomic_DNA"/>
</dbReference>
<dbReference type="PROSITE" id="PS50943">
    <property type="entry name" value="HTH_CROC1"/>
    <property type="match status" value="1"/>
</dbReference>
<keyword evidence="4" id="KW-1185">Reference proteome</keyword>
<dbReference type="Gene3D" id="1.10.260.40">
    <property type="entry name" value="lambda repressor-like DNA-binding domains"/>
    <property type="match status" value="1"/>
</dbReference>
<name>A0A1H3D4U2_9BACI</name>
<dbReference type="InterPro" id="IPR001387">
    <property type="entry name" value="Cro/C1-type_HTH"/>
</dbReference>
<reference evidence="3 4" key="1">
    <citation type="submission" date="2016-10" db="EMBL/GenBank/DDBJ databases">
        <authorList>
            <person name="Varghese N."/>
            <person name="Submissions S."/>
        </authorList>
    </citation>
    <scope>NUCLEOTIDE SEQUENCE [LARGE SCALE GENOMIC DNA]</scope>
    <source>
        <strain evidence="3 4">DSM 20748</strain>
    </source>
</reference>
<organism evidence="3 4">
    <name type="scientific">Salimicrobium album</name>
    <dbReference type="NCBI Taxonomy" id="50717"/>
    <lineage>
        <taxon>Bacteria</taxon>
        <taxon>Bacillati</taxon>
        <taxon>Bacillota</taxon>
        <taxon>Bacilli</taxon>
        <taxon>Bacillales</taxon>
        <taxon>Bacillaceae</taxon>
        <taxon>Salimicrobium</taxon>
    </lineage>
</organism>
<proteinExistence type="predicted"/>